<gene>
    <name evidence="1" type="ORF">FDK22_02560</name>
</gene>
<protein>
    <submittedName>
        <fullName evidence="1">Uncharacterized protein</fullName>
    </submittedName>
</protein>
<comment type="caution">
    <text evidence="1">The sequence shown here is derived from an EMBL/GenBank/DDBJ whole genome shotgun (WGS) entry which is preliminary data.</text>
</comment>
<dbReference type="RefSeq" id="WP_138151323.1">
    <property type="nucleotide sequence ID" value="NZ_CBDDKQ010000002.1"/>
</dbReference>
<sequence>MNLILVTKTPIIEKIFTLVCKKLNVVLSVQDSIKVEEKVDFIIIDEEFVDDDFNRLKQHTKKLAAIVSEELPFDKSRDFIIQRPFLPNHLESLLKEQVEFIKEDIKEENKPKKFEFDEEEVISSYVESLADDIADTIEEDNDESIVTIASLNSGGVLDNQELHKITDLLEEKELDFSEVVSKNDWKDINQIIDDALNEVEEYEFNLQENKDQPIKLILNNYNISELKPFLQKFDQGVIDRLSNGEDVDVTLSLRVNK</sequence>
<accession>A0A5R8Y502</accession>
<keyword evidence="2" id="KW-1185">Reference proteome</keyword>
<dbReference type="Proteomes" id="UP000308901">
    <property type="component" value="Unassembled WGS sequence"/>
</dbReference>
<dbReference type="OrthoDB" id="5349211at2"/>
<name>A0A5R8Y502_9BACT</name>
<dbReference type="AlphaFoldDB" id="A0A5R8Y502"/>
<evidence type="ECO:0000313" key="1">
    <source>
        <dbReference type="EMBL" id="TLP40921.1"/>
    </source>
</evidence>
<organism evidence="1 2">
    <name type="scientific">Arcobacter arenosus</name>
    <dbReference type="NCBI Taxonomy" id="2576037"/>
    <lineage>
        <taxon>Bacteria</taxon>
        <taxon>Pseudomonadati</taxon>
        <taxon>Campylobacterota</taxon>
        <taxon>Epsilonproteobacteria</taxon>
        <taxon>Campylobacterales</taxon>
        <taxon>Arcobacteraceae</taxon>
        <taxon>Arcobacter</taxon>
    </lineage>
</organism>
<proteinExistence type="predicted"/>
<evidence type="ECO:0000313" key="2">
    <source>
        <dbReference type="Proteomes" id="UP000308901"/>
    </source>
</evidence>
<reference evidence="1 2" key="1">
    <citation type="submission" date="2019-05" db="EMBL/GenBank/DDBJ databases">
        <title>Arcobacter sp. nov., isolated from sea sediment.</title>
        <authorList>
            <person name="Kim W."/>
        </authorList>
    </citation>
    <scope>NUCLEOTIDE SEQUENCE [LARGE SCALE GENOMIC DNA]</scope>
    <source>
        <strain evidence="1 2">CAU 1517</strain>
    </source>
</reference>
<dbReference type="EMBL" id="VANU01000001">
    <property type="protein sequence ID" value="TLP40921.1"/>
    <property type="molecule type" value="Genomic_DNA"/>
</dbReference>